<organism evidence="1 2">
    <name type="scientific">Crocosphaera watsonii WH 0003</name>
    <dbReference type="NCBI Taxonomy" id="423471"/>
    <lineage>
        <taxon>Bacteria</taxon>
        <taxon>Bacillati</taxon>
        <taxon>Cyanobacteriota</taxon>
        <taxon>Cyanophyceae</taxon>
        <taxon>Oscillatoriophycideae</taxon>
        <taxon>Chroococcales</taxon>
        <taxon>Aphanothecaceae</taxon>
        <taxon>Crocosphaera</taxon>
    </lineage>
</organism>
<reference evidence="1 2" key="1">
    <citation type="journal article" date="2011" name="Front. Microbiol.">
        <title>Two Strains of Crocosphaera watsonii with Highly Conserved Genomes are Distinguished by Strain-Specific Features.</title>
        <authorList>
            <person name="Bench S.R."/>
            <person name="Ilikchyan I.N."/>
            <person name="Tripp H.J."/>
            <person name="Zehr J.P."/>
        </authorList>
    </citation>
    <scope>NUCLEOTIDE SEQUENCE [LARGE SCALE GENOMIC DNA]</scope>
    <source>
        <strain evidence="1 2">WH 0003</strain>
    </source>
</reference>
<dbReference type="RefSeq" id="WP_007306336.1">
    <property type="nucleotide sequence ID" value="NZ_AESD01000686.1"/>
</dbReference>
<evidence type="ECO:0008006" key="3">
    <source>
        <dbReference type="Google" id="ProtNLM"/>
    </source>
</evidence>
<gene>
    <name evidence="1" type="ORF">CWATWH0003_4606</name>
</gene>
<evidence type="ECO:0000313" key="1">
    <source>
        <dbReference type="EMBL" id="EHJ10640.1"/>
    </source>
</evidence>
<accession>G5JAZ3</accession>
<dbReference type="AlphaFoldDB" id="G5JAZ3"/>
<dbReference type="Proteomes" id="UP000003477">
    <property type="component" value="Unassembled WGS sequence"/>
</dbReference>
<dbReference type="EMBL" id="AESD01000686">
    <property type="protein sequence ID" value="EHJ10640.1"/>
    <property type="molecule type" value="Genomic_DNA"/>
</dbReference>
<comment type="caution">
    <text evidence="1">The sequence shown here is derived from an EMBL/GenBank/DDBJ whole genome shotgun (WGS) entry which is preliminary data.</text>
</comment>
<dbReference type="GeneID" id="99016653"/>
<protein>
    <recommendedName>
        <fullName evidence="3">Thymidylate kinase</fullName>
    </recommendedName>
</protein>
<proteinExistence type="predicted"/>
<evidence type="ECO:0000313" key="2">
    <source>
        <dbReference type="Proteomes" id="UP000003477"/>
    </source>
</evidence>
<sequence length="71" mass="8114">MDWYNFGCLVRTNQTILPKLITQYFPTTVYRLDHNLPENAIGLVCQGLSCLEPATTEEQLVRQMVEVDLGI</sequence>
<name>G5JAZ3_CROWT</name>
<dbReference type="PATRIC" id="fig|423471.3.peg.4312"/>